<proteinExistence type="predicted"/>
<dbReference type="EMBL" id="BAABUK010000002">
    <property type="protein sequence ID" value="GAA5806705.1"/>
    <property type="molecule type" value="Genomic_DNA"/>
</dbReference>
<reference evidence="2 3" key="1">
    <citation type="submission" date="2024-04" db="EMBL/GenBank/DDBJ databases">
        <title>genome sequences of Mucor flavus KT1a and Helicostylum pulchrum KT1b strains isolated from the surface of a dry-aged beef.</title>
        <authorList>
            <person name="Toyotome T."/>
            <person name="Hosono M."/>
            <person name="Torimaru M."/>
            <person name="Fukuda K."/>
            <person name="Mikami N."/>
        </authorList>
    </citation>
    <scope>NUCLEOTIDE SEQUENCE [LARGE SCALE GENOMIC DNA]</scope>
    <source>
        <strain evidence="2 3">KT1a</strain>
    </source>
</reference>
<gene>
    <name evidence="2" type="ORF">MFLAVUS_000053</name>
</gene>
<evidence type="ECO:0008006" key="4">
    <source>
        <dbReference type="Google" id="ProtNLM"/>
    </source>
</evidence>
<feature type="compositionally biased region" description="Acidic residues" evidence="1">
    <location>
        <begin position="54"/>
        <end position="68"/>
    </location>
</feature>
<feature type="region of interest" description="Disordered" evidence="1">
    <location>
        <begin position="51"/>
        <end position="75"/>
    </location>
</feature>
<evidence type="ECO:0000256" key="1">
    <source>
        <dbReference type="SAM" id="MobiDB-lite"/>
    </source>
</evidence>
<dbReference type="Proteomes" id="UP001473302">
    <property type="component" value="Unassembled WGS sequence"/>
</dbReference>
<keyword evidence="3" id="KW-1185">Reference proteome</keyword>
<sequence>MRVPLPPKIQVAISSYLNATFKNADTVVFSAMHSQVNRKLAAHDIIWPSANNVEDSDDAIQEEGDSEQEERSKLQ</sequence>
<organism evidence="2 3">
    <name type="scientific">Mucor flavus</name>
    <dbReference type="NCBI Taxonomy" id="439312"/>
    <lineage>
        <taxon>Eukaryota</taxon>
        <taxon>Fungi</taxon>
        <taxon>Fungi incertae sedis</taxon>
        <taxon>Mucoromycota</taxon>
        <taxon>Mucoromycotina</taxon>
        <taxon>Mucoromycetes</taxon>
        <taxon>Mucorales</taxon>
        <taxon>Mucorineae</taxon>
        <taxon>Mucoraceae</taxon>
        <taxon>Mucor</taxon>
    </lineage>
</organism>
<protein>
    <recommendedName>
        <fullName evidence="4">F-box domain-containing protein</fullName>
    </recommendedName>
</protein>
<evidence type="ECO:0000313" key="2">
    <source>
        <dbReference type="EMBL" id="GAA5806705.1"/>
    </source>
</evidence>
<evidence type="ECO:0000313" key="3">
    <source>
        <dbReference type="Proteomes" id="UP001473302"/>
    </source>
</evidence>
<comment type="caution">
    <text evidence="2">The sequence shown here is derived from an EMBL/GenBank/DDBJ whole genome shotgun (WGS) entry which is preliminary data.</text>
</comment>
<name>A0ABP9YIM5_9FUNG</name>
<accession>A0ABP9YIM5</accession>